<reference evidence="1" key="1">
    <citation type="submission" date="2021-07" db="EMBL/GenBank/DDBJ databases">
        <title>Elsinoe batatas strain:CRI-CJ2 Genome sequencing and assembly.</title>
        <authorList>
            <person name="Huang L."/>
        </authorList>
    </citation>
    <scope>NUCLEOTIDE SEQUENCE</scope>
    <source>
        <strain evidence="1">CRI-CJ2</strain>
    </source>
</reference>
<name>A0A8K0PFH2_9PEZI</name>
<keyword evidence="2" id="KW-1185">Reference proteome</keyword>
<sequence>MRHGVTALCVRQGTRFRSTCRTRMNQFCREISSDHKLVSGSLSALCAIAPPGESRDVPAAWSSVTWKFLALANHDLKSIRSLFSANSRGLYPCKNGDRQVAPCLLCRSSNDNVVVSLQPQSASMVRFPCGSQTVTLLAMISGLSC</sequence>
<accession>A0A8K0PFH2</accession>
<evidence type="ECO:0000313" key="2">
    <source>
        <dbReference type="Proteomes" id="UP000809789"/>
    </source>
</evidence>
<gene>
    <name evidence="1" type="ORF">KVT40_005512</name>
</gene>
<dbReference type="OrthoDB" id="10389694at2759"/>
<dbReference type="EMBL" id="JAESVG020000006">
    <property type="protein sequence ID" value="KAG8626567.1"/>
    <property type="molecule type" value="Genomic_DNA"/>
</dbReference>
<evidence type="ECO:0000313" key="1">
    <source>
        <dbReference type="EMBL" id="KAG8626567.1"/>
    </source>
</evidence>
<dbReference type="Proteomes" id="UP000809789">
    <property type="component" value="Unassembled WGS sequence"/>
</dbReference>
<protein>
    <submittedName>
        <fullName evidence="1">Uncharacterized protein</fullName>
    </submittedName>
</protein>
<organism evidence="1 2">
    <name type="scientific">Elsinoe batatas</name>
    <dbReference type="NCBI Taxonomy" id="2601811"/>
    <lineage>
        <taxon>Eukaryota</taxon>
        <taxon>Fungi</taxon>
        <taxon>Dikarya</taxon>
        <taxon>Ascomycota</taxon>
        <taxon>Pezizomycotina</taxon>
        <taxon>Dothideomycetes</taxon>
        <taxon>Dothideomycetidae</taxon>
        <taxon>Myriangiales</taxon>
        <taxon>Elsinoaceae</taxon>
        <taxon>Elsinoe</taxon>
    </lineage>
</organism>
<proteinExistence type="predicted"/>
<comment type="caution">
    <text evidence="1">The sequence shown here is derived from an EMBL/GenBank/DDBJ whole genome shotgun (WGS) entry which is preliminary data.</text>
</comment>
<dbReference type="AlphaFoldDB" id="A0A8K0PFH2"/>